<keyword evidence="3" id="KW-1185">Reference proteome</keyword>
<evidence type="ECO:0000313" key="3">
    <source>
        <dbReference type="Proteomes" id="UP001175261"/>
    </source>
</evidence>
<accession>A0AA39GC58</accession>
<evidence type="ECO:0000256" key="1">
    <source>
        <dbReference type="SAM" id="Phobius"/>
    </source>
</evidence>
<organism evidence="2 3">
    <name type="scientific">Sarocladium strictum</name>
    <name type="common">Black bundle disease fungus</name>
    <name type="synonym">Acremonium strictum</name>
    <dbReference type="NCBI Taxonomy" id="5046"/>
    <lineage>
        <taxon>Eukaryota</taxon>
        <taxon>Fungi</taxon>
        <taxon>Dikarya</taxon>
        <taxon>Ascomycota</taxon>
        <taxon>Pezizomycotina</taxon>
        <taxon>Sordariomycetes</taxon>
        <taxon>Hypocreomycetidae</taxon>
        <taxon>Hypocreales</taxon>
        <taxon>Sarocladiaceae</taxon>
        <taxon>Sarocladium</taxon>
    </lineage>
</organism>
<protein>
    <submittedName>
        <fullName evidence="2">Uncharacterized protein</fullName>
    </submittedName>
</protein>
<dbReference type="AlphaFoldDB" id="A0AA39GC58"/>
<dbReference type="EMBL" id="JAPDFR010000008">
    <property type="protein sequence ID" value="KAK0384013.1"/>
    <property type="molecule type" value="Genomic_DNA"/>
</dbReference>
<keyword evidence="1" id="KW-0472">Membrane</keyword>
<keyword evidence="1" id="KW-1133">Transmembrane helix</keyword>
<dbReference type="Proteomes" id="UP001175261">
    <property type="component" value="Unassembled WGS sequence"/>
</dbReference>
<reference evidence="2" key="1">
    <citation type="submission" date="2022-10" db="EMBL/GenBank/DDBJ databases">
        <title>Determination and structural analysis of whole genome sequence of Sarocladium strictum F4-1.</title>
        <authorList>
            <person name="Hu L."/>
            <person name="Jiang Y."/>
        </authorList>
    </citation>
    <scope>NUCLEOTIDE SEQUENCE</scope>
    <source>
        <strain evidence="2">F4-1</strain>
    </source>
</reference>
<proteinExistence type="predicted"/>
<gene>
    <name evidence="2" type="ORF">NLU13_8102</name>
</gene>
<name>A0AA39GC58_SARSR</name>
<comment type="caution">
    <text evidence="2">The sequence shown here is derived from an EMBL/GenBank/DDBJ whole genome shotgun (WGS) entry which is preliminary data.</text>
</comment>
<sequence>MGIKSRLSGCTGSYVLVKRRWPAKARRAIAWLMAFELLGLIPALVIFGIAQPNLYRTDLWRIGFDNKLNSNPNMILYAYANHRPQPHIPFVWSQTLTNFNVAISVISLFFLLSRLICFIMKIWVPLVALIVQLSLVALYLTSTVGQIGPDHADKRYPAYAAWYFRKGCGLAKPYGKYKNCQIAQGSLAITLYMLTIYRNNQIEDPDDEDRDSLQEVSVGYDSSGPIKPRIVEMRSLHTPGFAAVDSPFTPRTTAFHTLNRTDLSLRNQYA</sequence>
<keyword evidence="1" id="KW-0812">Transmembrane</keyword>
<feature type="transmembrane region" description="Helical" evidence="1">
    <location>
        <begin position="28"/>
        <end position="50"/>
    </location>
</feature>
<feature type="transmembrane region" description="Helical" evidence="1">
    <location>
        <begin position="99"/>
        <end position="117"/>
    </location>
</feature>
<feature type="transmembrane region" description="Helical" evidence="1">
    <location>
        <begin position="122"/>
        <end position="140"/>
    </location>
</feature>
<evidence type="ECO:0000313" key="2">
    <source>
        <dbReference type="EMBL" id="KAK0384013.1"/>
    </source>
</evidence>